<feature type="transmembrane region" description="Helical" evidence="2">
    <location>
        <begin position="82"/>
        <end position="100"/>
    </location>
</feature>
<keyword evidence="4" id="KW-1185">Reference proteome</keyword>
<keyword evidence="1" id="KW-0175">Coiled coil</keyword>
<keyword evidence="2" id="KW-0812">Transmembrane</keyword>
<evidence type="ECO:0000313" key="4">
    <source>
        <dbReference type="Proteomes" id="UP001461498"/>
    </source>
</evidence>
<keyword evidence="2" id="KW-0472">Membrane</keyword>
<dbReference type="AlphaFoldDB" id="A0AAW1CQY1"/>
<name>A0AAW1CQY1_9HEMI</name>
<keyword evidence="2" id="KW-1133">Transmembrane helix</keyword>
<dbReference type="Proteomes" id="UP001461498">
    <property type="component" value="Unassembled WGS sequence"/>
</dbReference>
<comment type="caution">
    <text evidence="3">The sequence shown here is derived from an EMBL/GenBank/DDBJ whole genome shotgun (WGS) entry which is preliminary data.</text>
</comment>
<reference evidence="3 4" key="1">
    <citation type="submission" date="2022-12" db="EMBL/GenBank/DDBJ databases">
        <title>Chromosome-level genome assembly of true bugs.</title>
        <authorList>
            <person name="Ma L."/>
            <person name="Li H."/>
        </authorList>
    </citation>
    <scope>NUCLEOTIDE SEQUENCE [LARGE SCALE GENOMIC DNA]</scope>
    <source>
        <strain evidence="3">Lab_2022b</strain>
    </source>
</reference>
<protein>
    <submittedName>
        <fullName evidence="3">Uncharacterized protein</fullName>
    </submittedName>
</protein>
<gene>
    <name evidence="3" type="ORF">O3M35_002012</name>
</gene>
<accession>A0AAW1CQY1</accession>
<proteinExistence type="predicted"/>
<evidence type="ECO:0000256" key="1">
    <source>
        <dbReference type="SAM" id="Coils"/>
    </source>
</evidence>
<evidence type="ECO:0000256" key="2">
    <source>
        <dbReference type="SAM" id="Phobius"/>
    </source>
</evidence>
<dbReference type="EMBL" id="JAPXFL010000010">
    <property type="protein sequence ID" value="KAK9500822.1"/>
    <property type="molecule type" value="Genomic_DNA"/>
</dbReference>
<organism evidence="3 4">
    <name type="scientific">Rhynocoris fuscipes</name>
    <dbReference type="NCBI Taxonomy" id="488301"/>
    <lineage>
        <taxon>Eukaryota</taxon>
        <taxon>Metazoa</taxon>
        <taxon>Ecdysozoa</taxon>
        <taxon>Arthropoda</taxon>
        <taxon>Hexapoda</taxon>
        <taxon>Insecta</taxon>
        <taxon>Pterygota</taxon>
        <taxon>Neoptera</taxon>
        <taxon>Paraneoptera</taxon>
        <taxon>Hemiptera</taxon>
        <taxon>Heteroptera</taxon>
        <taxon>Panheteroptera</taxon>
        <taxon>Cimicomorpha</taxon>
        <taxon>Reduviidae</taxon>
        <taxon>Harpactorinae</taxon>
        <taxon>Harpactorini</taxon>
        <taxon>Rhynocoris</taxon>
    </lineage>
</organism>
<feature type="coiled-coil region" evidence="1">
    <location>
        <begin position="43"/>
        <end position="77"/>
    </location>
</feature>
<evidence type="ECO:0000313" key="3">
    <source>
        <dbReference type="EMBL" id="KAK9500822.1"/>
    </source>
</evidence>
<sequence length="119" mass="14690">MLRSRRRDANVKPNRVLDRNSSRGMIYENEELRLRTININAEIERGQSDIKKLRRENDHLRREIWALREECDRLQELLKQRVSYLFIFFFFNLQFCLLIQCQFKIYVCLKNIKRNIKKL</sequence>